<dbReference type="EMBL" id="NEXV01000455">
    <property type="protein sequence ID" value="PIG83377.1"/>
    <property type="molecule type" value="Genomic_DNA"/>
</dbReference>
<dbReference type="Proteomes" id="UP000231358">
    <property type="component" value="Unassembled WGS sequence"/>
</dbReference>
<dbReference type="PANTHER" id="PTHR47784:SF13">
    <property type="entry name" value="ZN(II)2CYS6 TRANSCRIPTION FACTOR (EUROFUNG)"/>
    <property type="match status" value="1"/>
</dbReference>
<dbReference type="InterPro" id="IPR053157">
    <property type="entry name" value="Sterol_Uptake_Regulator"/>
</dbReference>
<evidence type="ECO:0000313" key="2">
    <source>
        <dbReference type="EMBL" id="PIG83377.1"/>
    </source>
</evidence>
<dbReference type="AlphaFoldDB" id="A0A2G7FRW9"/>
<dbReference type="InterPro" id="IPR021858">
    <property type="entry name" value="Fun_TF"/>
</dbReference>
<protein>
    <submittedName>
        <fullName evidence="2">Zn(II)2Cys6 transcription factor</fullName>
    </submittedName>
</protein>
<dbReference type="PANTHER" id="PTHR47784">
    <property type="entry name" value="STEROL UPTAKE CONTROL PROTEIN 2"/>
    <property type="match status" value="1"/>
</dbReference>
<reference evidence="1" key="2">
    <citation type="submission" date="2019-04" db="EMBL/GenBank/DDBJ databases">
        <title>Friends and foes A comparative genomics study of 23 Aspergillus species from section Flavi.</title>
        <authorList>
            <consortium name="DOE Joint Genome Institute"/>
            <person name="Kjaerbolling I."/>
            <person name="Vesth T."/>
            <person name="Frisvad J.C."/>
            <person name="Nybo J.L."/>
            <person name="Theobald S."/>
            <person name="Kildgaard S."/>
            <person name="Isbrandt T."/>
            <person name="Kuo A."/>
            <person name="Sato A."/>
            <person name="Lyhne E.K."/>
            <person name="Kogle M.E."/>
            <person name="Wiebenga A."/>
            <person name="Kun R.S."/>
            <person name="Lubbers R.J."/>
            <person name="Makela M.R."/>
            <person name="Barry K."/>
            <person name="Chovatia M."/>
            <person name="Clum A."/>
            <person name="Daum C."/>
            <person name="Haridas S."/>
            <person name="He G."/>
            <person name="LaButti K."/>
            <person name="Lipzen A."/>
            <person name="Mondo S."/>
            <person name="Riley R."/>
            <person name="Salamov A."/>
            <person name="Simmons B.A."/>
            <person name="Magnuson J.K."/>
            <person name="Henrissat B."/>
            <person name="Mortensen U.H."/>
            <person name="Larsen T.O."/>
            <person name="Devries R.P."/>
            <person name="Grigoriev I.V."/>
            <person name="Machida M."/>
            <person name="Baker S.E."/>
            <person name="Andersen M.R."/>
        </authorList>
    </citation>
    <scope>NUCLEOTIDE SEQUENCE</scope>
    <source>
        <strain evidence="1">CBS 117612</strain>
    </source>
</reference>
<proteinExistence type="predicted"/>
<dbReference type="Proteomes" id="UP000325558">
    <property type="component" value="Unassembled WGS sequence"/>
</dbReference>
<reference evidence="2 3" key="1">
    <citation type="submission" date="2017-05" db="EMBL/GenBank/DDBJ databases">
        <title>Genome sequence for an aflatoxigenic pathogen of Argentinian peanut, Aspergillus arachidicola.</title>
        <authorList>
            <person name="Moore G."/>
            <person name="Beltz S.B."/>
            <person name="Mack B.M."/>
        </authorList>
    </citation>
    <scope>NUCLEOTIDE SEQUENCE [LARGE SCALE GENOMIC DNA]</scope>
    <source>
        <strain evidence="2 3">CBS 117610</strain>
    </source>
</reference>
<dbReference type="EMBL" id="ML737142">
    <property type="protein sequence ID" value="KAE8341181.1"/>
    <property type="molecule type" value="Genomic_DNA"/>
</dbReference>
<keyword evidence="3" id="KW-1185">Reference proteome</keyword>
<name>A0A2G7FRW9_9EURO</name>
<dbReference type="Pfam" id="PF11951">
    <property type="entry name" value="Fungal_trans_2"/>
    <property type="match status" value="1"/>
</dbReference>
<accession>A0A2G7FRW9</accession>
<organism evidence="2 3">
    <name type="scientific">Aspergillus arachidicola</name>
    <dbReference type="NCBI Taxonomy" id="656916"/>
    <lineage>
        <taxon>Eukaryota</taxon>
        <taxon>Fungi</taxon>
        <taxon>Dikarya</taxon>
        <taxon>Ascomycota</taxon>
        <taxon>Pezizomycotina</taxon>
        <taxon>Eurotiomycetes</taxon>
        <taxon>Eurotiomycetidae</taxon>
        <taxon>Eurotiales</taxon>
        <taxon>Aspergillaceae</taxon>
        <taxon>Aspergillus</taxon>
        <taxon>Aspergillus subgen. Circumdati</taxon>
    </lineage>
</organism>
<evidence type="ECO:0000313" key="1">
    <source>
        <dbReference type="EMBL" id="KAE8341181.1"/>
    </source>
</evidence>
<evidence type="ECO:0000313" key="3">
    <source>
        <dbReference type="Proteomes" id="UP000231358"/>
    </source>
</evidence>
<dbReference type="OrthoDB" id="4937900at2759"/>
<dbReference type="GO" id="GO:0001228">
    <property type="term" value="F:DNA-binding transcription activator activity, RNA polymerase II-specific"/>
    <property type="evidence" value="ECO:0007669"/>
    <property type="project" value="TreeGrafter"/>
</dbReference>
<sequence>MPARRNHKGSSRIDCGECKCQRAGGSSQYPHLLVLSRYMCSRTKARLYTSFSSSYTEASSPTTSHCLASQYRIMMEGIDPVSAPKELNMEELELMIQWCTETYRSISRDDTVEWVWRVAVPREAMRHPFLMHGILALSALHLTFNNSGTTKESHLMIARSYRSQARVGLEKVKGKLNDSNSNAVFALYHILIVSAFALPLIIEPHEDQTALDELCEVFRFTKALGDSIPAIIDRVKIGEMKELIESSDPPPRMPDTSRLAIMALLRMNAALTRQNPEHESDVYSPTIKYLGESLDKLARGGEIMVVAFQWIFQIPPRFVDLLRERQPFALIVLGHFAVILHSLREHWWMGEWGARLIRQIGQHLDTESKQSLNWVLDATGCYIPPR</sequence>
<gene>
    <name evidence="2" type="ORF">AARAC_001067</name>
    <name evidence="1" type="ORF">BDV24DRAFT_174856</name>
</gene>
<dbReference type="STRING" id="656916.A0A2G7FRW9"/>